<protein>
    <submittedName>
        <fullName evidence="8">Cation:proton antiporter</fullName>
    </submittedName>
</protein>
<dbReference type="Pfam" id="PF13244">
    <property type="entry name" value="MbhD"/>
    <property type="match status" value="1"/>
</dbReference>
<keyword evidence="2" id="KW-1003">Cell membrane</keyword>
<reference evidence="8 9" key="1">
    <citation type="journal article" date="2015" name="Genome Announc.">
        <title>Genomes of Geoalkalibacter ferrihydriticus Z-0531T and Geoalkalibacter subterraneus Red1T, Two Haloalkaliphilic Metal-Reducing Deltaproteobacteria.</title>
        <authorList>
            <person name="Badalamenti J.P."/>
            <person name="Krajmalnik-Brown R."/>
            <person name="Torres C.I."/>
            <person name="Bond D.R."/>
        </authorList>
    </citation>
    <scope>NUCLEOTIDE SEQUENCE [LARGE SCALE GENOMIC DNA]</scope>
    <source>
        <strain evidence="8 9">Red1</strain>
    </source>
</reference>
<dbReference type="GO" id="GO:0005886">
    <property type="term" value="C:plasma membrane"/>
    <property type="evidence" value="ECO:0007669"/>
    <property type="project" value="UniProtKB-SubCell"/>
</dbReference>
<evidence type="ECO:0000256" key="4">
    <source>
        <dbReference type="ARBA" id="ARBA00022989"/>
    </source>
</evidence>
<feature type="domain" description="MrpA C-terminal/MbhD" evidence="7">
    <location>
        <begin position="11"/>
        <end position="77"/>
    </location>
</feature>
<dbReference type="KEGG" id="gsb:GSUB_00375"/>
<keyword evidence="5 6" id="KW-0472">Membrane</keyword>
<dbReference type="InterPro" id="IPR025383">
    <property type="entry name" value="MrpA_C/MbhD"/>
</dbReference>
<evidence type="ECO:0000256" key="2">
    <source>
        <dbReference type="ARBA" id="ARBA00022475"/>
    </source>
</evidence>
<evidence type="ECO:0000313" key="9">
    <source>
        <dbReference type="Proteomes" id="UP000035036"/>
    </source>
</evidence>
<dbReference type="STRING" id="483547.GSUB_00375"/>
<proteinExistence type="predicted"/>
<evidence type="ECO:0000256" key="5">
    <source>
        <dbReference type="ARBA" id="ARBA00023136"/>
    </source>
</evidence>
<comment type="subcellular location">
    <subcellularLocation>
        <location evidence="1">Cell membrane</location>
        <topology evidence="1">Multi-pass membrane protein</topology>
    </subcellularLocation>
</comment>
<dbReference type="RefSeq" id="WP_040198605.1">
    <property type="nucleotide sequence ID" value="NZ_CP010311.1"/>
</dbReference>
<evidence type="ECO:0000256" key="3">
    <source>
        <dbReference type="ARBA" id="ARBA00022692"/>
    </source>
</evidence>
<dbReference type="EMBL" id="CP010311">
    <property type="protein sequence ID" value="AJF05344.1"/>
    <property type="molecule type" value="Genomic_DNA"/>
</dbReference>
<keyword evidence="3 6" id="KW-0812">Transmembrane</keyword>
<accession>A0A0B5FKZ5</accession>
<keyword evidence="4 6" id="KW-1133">Transmembrane helix</keyword>
<evidence type="ECO:0000256" key="6">
    <source>
        <dbReference type="SAM" id="Phobius"/>
    </source>
</evidence>
<evidence type="ECO:0000259" key="7">
    <source>
        <dbReference type="Pfam" id="PF13244"/>
    </source>
</evidence>
<evidence type="ECO:0000256" key="1">
    <source>
        <dbReference type="ARBA" id="ARBA00004651"/>
    </source>
</evidence>
<name>A0A0B5FKZ5_9BACT</name>
<gene>
    <name evidence="8" type="ORF">GSUB_00375</name>
</gene>
<dbReference type="AlphaFoldDB" id="A0A0B5FKZ5"/>
<dbReference type="Proteomes" id="UP000035036">
    <property type="component" value="Chromosome"/>
</dbReference>
<sequence>MTWPIDLLILALVVICAIGTIAVRDLLAATVVFGVYSFLMCLLWAEMGAVDVAFTEATVGAGVSTVLFIAAILRTSRRSKD</sequence>
<feature type="transmembrane region" description="Helical" evidence="6">
    <location>
        <begin position="52"/>
        <end position="73"/>
    </location>
</feature>
<evidence type="ECO:0000313" key="8">
    <source>
        <dbReference type="EMBL" id="AJF05344.1"/>
    </source>
</evidence>
<organism evidence="8 9">
    <name type="scientific">Geoalkalibacter subterraneus</name>
    <dbReference type="NCBI Taxonomy" id="483547"/>
    <lineage>
        <taxon>Bacteria</taxon>
        <taxon>Pseudomonadati</taxon>
        <taxon>Thermodesulfobacteriota</taxon>
        <taxon>Desulfuromonadia</taxon>
        <taxon>Desulfuromonadales</taxon>
        <taxon>Geoalkalibacteraceae</taxon>
        <taxon>Geoalkalibacter</taxon>
    </lineage>
</organism>
<keyword evidence="9" id="KW-1185">Reference proteome</keyword>
<dbReference type="HOGENOM" id="CLU_173139_2_1_7"/>
<dbReference type="OrthoDB" id="2085045at2"/>